<proteinExistence type="predicted"/>
<keyword evidence="1" id="KW-0378">Hydrolase</keyword>
<dbReference type="InterPro" id="IPR029069">
    <property type="entry name" value="HotDog_dom_sf"/>
</dbReference>
<dbReference type="NCBIfam" id="TIGR00369">
    <property type="entry name" value="unchar_dom_1"/>
    <property type="match status" value="1"/>
</dbReference>
<dbReference type="EMBL" id="BARS01024256">
    <property type="protein sequence ID" value="GAG05733.1"/>
    <property type="molecule type" value="Genomic_DNA"/>
</dbReference>
<organism evidence="3">
    <name type="scientific">marine sediment metagenome</name>
    <dbReference type="NCBI Taxonomy" id="412755"/>
    <lineage>
        <taxon>unclassified sequences</taxon>
        <taxon>metagenomes</taxon>
        <taxon>ecological metagenomes</taxon>
    </lineage>
</organism>
<protein>
    <recommendedName>
        <fullName evidence="2">Thioesterase domain-containing protein</fullName>
    </recommendedName>
</protein>
<dbReference type="InterPro" id="IPR006683">
    <property type="entry name" value="Thioestr_dom"/>
</dbReference>
<evidence type="ECO:0000256" key="1">
    <source>
        <dbReference type="ARBA" id="ARBA00022801"/>
    </source>
</evidence>
<dbReference type="GO" id="GO:0016787">
    <property type="term" value="F:hydrolase activity"/>
    <property type="evidence" value="ECO:0007669"/>
    <property type="project" value="UniProtKB-KW"/>
</dbReference>
<accession>X0UZM4</accession>
<name>X0UZM4_9ZZZZ</name>
<evidence type="ECO:0000259" key="2">
    <source>
        <dbReference type="Pfam" id="PF03061"/>
    </source>
</evidence>
<comment type="caution">
    <text evidence="3">The sequence shown here is derived from an EMBL/GenBank/DDBJ whole genome shotgun (WGS) entry which is preliminary data.</text>
</comment>
<reference evidence="3" key="1">
    <citation type="journal article" date="2014" name="Front. Microbiol.">
        <title>High frequency of phylogenetically diverse reductive dehalogenase-homologous genes in deep subseafloor sedimentary metagenomes.</title>
        <authorList>
            <person name="Kawai M."/>
            <person name="Futagami T."/>
            <person name="Toyoda A."/>
            <person name="Takaki Y."/>
            <person name="Nishi S."/>
            <person name="Hori S."/>
            <person name="Arai W."/>
            <person name="Tsubouchi T."/>
            <person name="Morono Y."/>
            <person name="Uchiyama I."/>
            <person name="Ito T."/>
            <person name="Fujiyama A."/>
            <person name="Inagaki F."/>
            <person name="Takami H."/>
        </authorList>
    </citation>
    <scope>NUCLEOTIDE SEQUENCE</scope>
    <source>
        <strain evidence="3">Expedition CK06-06</strain>
    </source>
</reference>
<feature type="non-terminal residue" evidence="3">
    <location>
        <position position="1"/>
    </location>
</feature>
<gene>
    <name evidence="3" type="ORF">S01H1_38520</name>
</gene>
<dbReference type="Pfam" id="PF03061">
    <property type="entry name" value="4HBT"/>
    <property type="match status" value="1"/>
</dbReference>
<dbReference type="InterPro" id="IPR003736">
    <property type="entry name" value="PAAI_dom"/>
</dbReference>
<feature type="domain" description="Thioesterase" evidence="2">
    <location>
        <begin position="9"/>
        <end position="84"/>
    </location>
</feature>
<dbReference type="SUPFAM" id="SSF54637">
    <property type="entry name" value="Thioesterase/thiol ester dehydrase-isomerase"/>
    <property type="match status" value="1"/>
</dbReference>
<evidence type="ECO:0000313" key="3">
    <source>
        <dbReference type="EMBL" id="GAG05733.1"/>
    </source>
</evidence>
<dbReference type="AlphaFoldDB" id="X0UZM4"/>
<dbReference type="Gene3D" id="3.10.129.10">
    <property type="entry name" value="Hotdog Thioesterase"/>
    <property type="match status" value="1"/>
</dbReference>
<dbReference type="CDD" id="cd03443">
    <property type="entry name" value="PaaI_thioesterase"/>
    <property type="match status" value="1"/>
</dbReference>
<sequence>YRKELTNPHGNLHGGAIISIVDTAAVQGLRTIFPQGPYLTVDLHIRFKSPSRSSEIFAEARPIHLKGKFFKTDIKILDKENKLIAEAEVKSFLPKWNERQIVK</sequence>